<protein>
    <recommendedName>
        <fullName evidence="4">Pentatricopeptide repeat-containing protein</fullName>
    </recommendedName>
</protein>
<dbReference type="InterPro" id="IPR011990">
    <property type="entry name" value="TPR-like_helical_dom_sf"/>
</dbReference>
<organism evidence="2 3">
    <name type="scientific">Effrenium voratum</name>
    <dbReference type="NCBI Taxonomy" id="2562239"/>
    <lineage>
        <taxon>Eukaryota</taxon>
        <taxon>Sar</taxon>
        <taxon>Alveolata</taxon>
        <taxon>Dinophyceae</taxon>
        <taxon>Suessiales</taxon>
        <taxon>Symbiodiniaceae</taxon>
        <taxon>Effrenium</taxon>
    </lineage>
</organism>
<dbReference type="Proteomes" id="UP001178507">
    <property type="component" value="Unassembled WGS sequence"/>
</dbReference>
<gene>
    <name evidence="2" type="ORF">EVOR1521_LOCUS9535</name>
</gene>
<reference evidence="2" key="1">
    <citation type="submission" date="2023-08" db="EMBL/GenBank/DDBJ databases">
        <authorList>
            <person name="Chen Y."/>
            <person name="Shah S."/>
            <person name="Dougan E. K."/>
            <person name="Thang M."/>
            <person name="Chan C."/>
        </authorList>
    </citation>
    <scope>NUCLEOTIDE SEQUENCE</scope>
</reference>
<dbReference type="AlphaFoldDB" id="A0AA36MW54"/>
<evidence type="ECO:0000313" key="3">
    <source>
        <dbReference type="Proteomes" id="UP001178507"/>
    </source>
</evidence>
<evidence type="ECO:0000313" key="2">
    <source>
        <dbReference type="EMBL" id="CAJ1382051.1"/>
    </source>
</evidence>
<accession>A0AA36MW54</accession>
<keyword evidence="3" id="KW-1185">Reference proteome</keyword>
<dbReference type="EMBL" id="CAUJNA010000868">
    <property type="protein sequence ID" value="CAJ1382051.1"/>
    <property type="molecule type" value="Genomic_DNA"/>
</dbReference>
<name>A0AA36MW54_9DINO</name>
<evidence type="ECO:0000256" key="1">
    <source>
        <dbReference type="SAM" id="MobiDB-lite"/>
    </source>
</evidence>
<dbReference type="Gene3D" id="1.25.40.10">
    <property type="entry name" value="Tetratricopeptide repeat domain"/>
    <property type="match status" value="1"/>
</dbReference>
<proteinExistence type="predicted"/>
<comment type="caution">
    <text evidence="2">The sequence shown here is derived from an EMBL/GenBank/DDBJ whole genome shotgun (WGS) entry which is preliminary data.</text>
</comment>
<sequence>MQSPLAPVFGPAVFGRVVALRGTPAERPLSFGARYESGGWLRRFAASSAVACAALRAKTWAKLRKAKTQRRRPQAAPQEVKKAPPTLRRRMQENPDEEARRWLARAAQRRRNAGNAGKAAGRAPLRALGEMRYGLADGAEEHLEEEREAILDSLECREPGWRQALAEGRVTLRQGSAVFQALGRNASKRKGARVLELAQRTFRAVELPESEEEMQEELPELVRAALRLCAKAKGGQRLAELIWDWAQGQEILDPEAAKVMLGFWEAQGRSDAVDRLLRQMNQRRVEMDESVLSTLLSAAAERSDWQRTDELWNLLVRGFRVPVSPRAYLARARAHFEKGRVEAALRVLDEADEDAEVALEQLQLLVILCHSSPSLSNRRRLERHLSGGGSGGKGVQKAWQSLEHLAEALLDETRSSGGVPQLRQLLVTPCAKRSSVRTWPEFAAASEYLRGYR</sequence>
<evidence type="ECO:0008006" key="4">
    <source>
        <dbReference type="Google" id="ProtNLM"/>
    </source>
</evidence>
<feature type="region of interest" description="Disordered" evidence="1">
    <location>
        <begin position="63"/>
        <end position="98"/>
    </location>
</feature>
<feature type="compositionally biased region" description="Basic residues" evidence="1">
    <location>
        <begin position="63"/>
        <end position="73"/>
    </location>
</feature>